<dbReference type="AlphaFoldDB" id="A0A562PTI1"/>
<organism evidence="3 4">
    <name type="scientific">Pseudoduganella flava</name>
    <dbReference type="NCBI Taxonomy" id="871742"/>
    <lineage>
        <taxon>Bacteria</taxon>
        <taxon>Pseudomonadati</taxon>
        <taxon>Pseudomonadota</taxon>
        <taxon>Betaproteobacteria</taxon>
        <taxon>Burkholderiales</taxon>
        <taxon>Oxalobacteraceae</taxon>
        <taxon>Telluria group</taxon>
        <taxon>Pseudoduganella</taxon>
    </lineage>
</organism>
<keyword evidence="3" id="KW-0966">Cell projection</keyword>
<sequence>MTIDTLGSLAGPRPSLGATDSAPAPQPASRAPATPTETTAAVTAKAETGSMDELKDAIGKLNESMQAQSQSLEFSIDEDSKRTVVKVVDLATKEVVRQIPTEEALQIAKSLDKFTGLLIRQQA</sequence>
<dbReference type="Pfam" id="PF03646">
    <property type="entry name" value="FlaG"/>
    <property type="match status" value="1"/>
</dbReference>
<reference evidence="3" key="2">
    <citation type="submission" date="2019-07" db="EMBL/GenBank/DDBJ databases">
        <authorList>
            <person name="Whitman W."/>
            <person name="Huntemann M."/>
            <person name="Clum A."/>
            <person name="Pillay M."/>
            <person name="Palaniappan K."/>
            <person name="Varghese N."/>
            <person name="Mikhailova N."/>
            <person name="Stamatis D."/>
            <person name="Reddy T."/>
            <person name="Daum C."/>
            <person name="Shapiro N."/>
            <person name="Ivanova N."/>
            <person name="Kyrpides N."/>
            <person name="Woyke T."/>
        </authorList>
    </citation>
    <scope>NUCLEOTIDE SEQUENCE</scope>
    <source>
        <strain evidence="3">CGMCC 1.10685</strain>
    </source>
</reference>
<gene>
    <name evidence="2" type="ORF">GO485_09365</name>
    <name evidence="3" type="ORF">IP92_02530</name>
</gene>
<dbReference type="Proteomes" id="UP000315112">
    <property type="component" value="Unassembled WGS sequence"/>
</dbReference>
<dbReference type="PANTHER" id="PTHR37166:SF1">
    <property type="entry name" value="PROTEIN FLAG"/>
    <property type="match status" value="1"/>
</dbReference>
<keyword evidence="5" id="KW-1185">Reference proteome</keyword>
<dbReference type="PANTHER" id="PTHR37166">
    <property type="entry name" value="PROTEIN FLAG"/>
    <property type="match status" value="1"/>
</dbReference>
<dbReference type="EMBL" id="CP046904">
    <property type="protein sequence ID" value="QGZ39232.1"/>
    <property type="molecule type" value="Genomic_DNA"/>
</dbReference>
<accession>A0A562PTI1</accession>
<name>A0A562PTI1_9BURK</name>
<evidence type="ECO:0000313" key="5">
    <source>
        <dbReference type="Proteomes" id="UP000437862"/>
    </source>
</evidence>
<evidence type="ECO:0000313" key="2">
    <source>
        <dbReference type="EMBL" id="QGZ39232.1"/>
    </source>
</evidence>
<dbReference type="RefSeq" id="WP_145875287.1">
    <property type="nucleotide sequence ID" value="NZ_CP046904.1"/>
</dbReference>
<feature type="compositionally biased region" description="Low complexity" evidence="1">
    <location>
        <begin position="21"/>
        <end position="48"/>
    </location>
</feature>
<dbReference type="InterPro" id="IPR005186">
    <property type="entry name" value="FlaG"/>
</dbReference>
<dbReference type="OrthoDB" id="8565152at2"/>
<dbReference type="SUPFAM" id="SSF160214">
    <property type="entry name" value="FlaG-like"/>
    <property type="match status" value="1"/>
</dbReference>
<evidence type="ECO:0000313" key="4">
    <source>
        <dbReference type="Proteomes" id="UP000315112"/>
    </source>
</evidence>
<protein>
    <submittedName>
        <fullName evidence="2">Flagellar biosynthesis protein FlaG</fullName>
    </submittedName>
    <submittedName>
        <fullName evidence="3">Flagellar protein FlaG</fullName>
    </submittedName>
</protein>
<dbReference type="Gene3D" id="3.30.160.170">
    <property type="entry name" value="FlaG-like"/>
    <property type="match status" value="1"/>
</dbReference>
<evidence type="ECO:0000256" key="1">
    <source>
        <dbReference type="SAM" id="MobiDB-lite"/>
    </source>
</evidence>
<reference evidence="2 5" key="3">
    <citation type="submission" date="2019-12" db="EMBL/GenBank/DDBJ databases">
        <title>Draft Genome Sequences of Six Type Strains of the Genus Massilia.</title>
        <authorList>
            <person name="Miess H."/>
            <person name="Frediansyah A."/>
            <person name="Goeker M."/>
            <person name="Gross H."/>
        </authorList>
    </citation>
    <scope>NUCLEOTIDE SEQUENCE [LARGE SCALE GENOMIC DNA]</scope>
    <source>
        <strain evidence="2 5">DSM 26639</strain>
    </source>
</reference>
<reference evidence="3 4" key="1">
    <citation type="journal article" date="2015" name="Stand. Genomic Sci.">
        <title>Genomic Encyclopedia of Bacterial and Archaeal Type Strains, Phase III: the genomes of soil and plant-associated and newly described type strains.</title>
        <authorList>
            <person name="Whitman W.B."/>
            <person name="Woyke T."/>
            <person name="Klenk H.P."/>
            <person name="Zhou Y."/>
            <person name="Lilburn T.G."/>
            <person name="Beck B.J."/>
            <person name="De Vos P."/>
            <person name="Vandamme P."/>
            <person name="Eisen J.A."/>
            <person name="Garrity G."/>
            <person name="Hugenholtz P."/>
            <person name="Kyrpides N.C."/>
        </authorList>
    </citation>
    <scope>NUCLEOTIDE SEQUENCE [LARGE SCALE GENOMIC DNA]</scope>
    <source>
        <strain evidence="3 4">CGMCC 1.10685</strain>
    </source>
</reference>
<keyword evidence="3" id="KW-0969">Cilium</keyword>
<dbReference type="InterPro" id="IPR035924">
    <property type="entry name" value="FlaG-like_sf"/>
</dbReference>
<keyword evidence="3" id="KW-0282">Flagellum</keyword>
<evidence type="ECO:0000313" key="3">
    <source>
        <dbReference type="EMBL" id="TWI47470.1"/>
    </source>
</evidence>
<dbReference type="Proteomes" id="UP000437862">
    <property type="component" value="Chromosome"/>
</dbReference>
<dbReference type="EMBL" id="VLKW01000004">
    <property type="protein sequence ID" value="TWI47470.1"/>
    <property type="molecule type" value="Genomic_DNA"/>
</dbReference>
<feature type="region of interest" description="Disordered" evidence="1">
    <location>
        <begin position="1"/>
        <end position="49"/>
    </location>
</feature>
<proteinExistence type="predicted"/>